<evidence type="ECO:0000313" key="4">
    <source>
        <dbReference type="EMBL" id="KAK5861849.1"/>
    </source>
</evidence>
<keyword evidence="2" id="KW-0812">Transmembrane</keyword>
<accession>A0AAN7XJF8</accession>
<evidence type="ECO:0000256" key="1">
    <source>
        <dbReference type="SAM" id="MobiDB-lite"/>
    </source>
</evidence>
<keyword evidence="2" id="KW-1133">Transmembrane helix</keyword>
<name>A0AAN7XJF8_ELEMC</name>
<keyword evidence="3" id="KW-0732">Signal</keyword>
<feature type="transmembrane region" description="Helical" evidence="2">
    <location>
        <begin position="40"/>
        <end position="63"/>
    </location>
</feature>
<dbReference type="AlphaFoldDB" id="A0AAN7XJF8"/>
<protein>
    <submittedName>
        <fullName evidence="4">Uncharacterized protein</fullName>
    </submittedName>
</protein>
<feature type="chain" id="PRO_5042991334" evidence="3">
    <location>
        <begin position="21"/>
        <end position="105"/>
    </location>
</feature>
<comment type="caution">
    <text evidence="4">The sequence shown here is derived from an EMBL/GenBank/DDBJ whole genome shotgun (WGS) entry which is preliminary data.</text>
</comment>
<sequence>MDKAVIHFIILGVISGLTEGAGNTRLEVYDRVSEGLSADAIAGIVVSLIVVVFAGGAAGFYVYKSKKPQQSSEEVRNNSDDETHSDNKDPEECIYENTSAIYQNI</sequence>
<evidence type="ECO:0000256" key="3">
    <source>
        <dbReference type="SAM" id="SignalP"/>
    </source>
</evidence>
<proteinExistence type="predicted"/>
<organism evidence="4 5">
    <name type="scientific">Eleginops maclovinus</name>
    <name type="common">Patagonian blennie</name>
    <name type="synonym">Eleginus maclovinus</name>
    <dbReference type="NCBI Taxonomy" id="56733"/>
    <lineage>
        <taxon>Eukaryota</taxon>
        <taxon>Metazoa</taxon>
        <taxon>Chordata</taxon>
        <taxon>Craniata</taxon>
        <taxon>Vertebrata</taxon>
        <taxon>Euteleostomi</taxon>
        <taxon>Actinopterygii</taxon>
        <taxon>Neopterygii</taxon>
        <taxon>Teleostei</taxon>
        <taxon>Neoteleostei</taxon>
        <taxon>Acanthomorphata</taxon>
        <taxon>Eupercaria</taxon>
        <taxon>Perciformes</taxon>
        <taxon>Notothenioidei</taxon>
        <taxon>Eleginopidae</taxon>
        <taxon>Eleginops</taxon>
    </lineage>
</organism>
<reference evidence="4 5" key="1">
    <citation type="journal article" date="2023" name="Genes (Basel)">
        <title>Chromosome-Level Genome Assembly and Circadian Gene Repertoire of the Patagonia Blennie Eleginops maclovinus-The Closest Ancestral Proxy of Antarctic Cryonotothenioids.</title>
        <authorList>
            <person name="Cheng C.C."/>
            <person name="Rivera-Colon A.G."/>
            <person name="Minhas B.F."/>
            <person name="Wilson L."/>
            <person name="Rayamajhi N."/>
            <person name="Vargas-Chacoff L."/>
            <person name="Catchen J.M."/>
        </authorList>
    </citation>
    <scope>NUCLEOTIDE SEQUENCE [LARGE SCALE GENOMIC DNA]</scope>
    <source>
        <strain evidence="4">JMC-PN-2008</strain>
    </source>
</reference>
<keyword evidence="2" id="KW-0472">Membrane</keyword>
<feature type="compositionally biased region" description="Basic and acidic residues" evidence="1">
    <location>
        <begin position="73"/>
        <end position="91"/>
    </location>
</feature>
<dbReference type="EMBL" id="JAUZQC010000012">
    <property type="protein sequence ID" value="KAK5861849.1"/>
    <property type="molecule type" value="Genomic_DNA"/>
</dbReference>
<keyword evidence="5" id="KW-1185">Reference proteome</keyword>
<feature type="signal peptide" evidence="3">
    <location>
        <begin position="1"/>
        <end position="20"/>
    </location>
</feature>
<dbReference type="Proteomes" id="UP001346869">
    <property type="component" value="Unassembled WGS sequence"/>
</dbReference>
<evidence type="ECO:0000256" key="2">
    <source>
        <dbReference type="SAM" id="Phobius"/>
    </source>
</evidence>
<gene>
    <name evidence="4" type="ORF">PBY51_017293</name>
</gene>
<reference evidence="4 5" key="2">
    <citation type="journal article" date="2023" name="Mol. Biol. Evol.">
        <title>Genomics of Secondarily Temperate Adaptation in the Only Non-Antarctic Icefish.</title>
        <authorList>
            <person name="Rivera-Colon A.G."/>
            <person name="Rayamajhi N."/>
            <person name="Minhas B.F."/>
            <person name="Madrigal G."/>
            <person name="Bilyk K.T."/>
            <person name="Yoon V."/>
            <person name="Hune M."/>
            <person name="Gregory S."/>
            <person name="Cheng C.H.C."/>
            <person name="Catchen J.M."/>
        </authorList>
    </citation>
    <scope>NUCLEOTIDE SEQUENCE [LARGE SCALE GENOMIC DNA]</scope>
    <source>
        <strain evidence="4">JMC-PN-2008</strain>
    </source>
</reference>
<evidence type="ECO:0000313" key="5">
    <source>
        <dbReference type="Proteomes" id="UP001346869"/>
    </source>
</evidence>
<feature type="region of interest" description="Disordered" evidence="1">
    <location>
        <begin position="66"/>
        <end position="97"/>
    </location>
</feature>